<evidence type="ECO:0000313" key="1">
    <source>
        <dbReference type="EMBL" id="CAF4353529.1"/>
    </source>
</evidence>
<dbReference type="AlphaFoldDB" id="A0A8S2V569"/>
<dbReference type="GO" id="GO:0005634">
    <property type="term" value="C:nucleus"/>
    <property type="evidence" value="ECO:0007669"/>
    <property type="project" value="TreeGrafter"/>
</dbReference>
<sequence length="50" mass="5603">KDKAVQIRPWLLADSDFVMDGTQPLDPRKTIFVGGVPRPLRAGKKLLIIM</sequence>
<reference evidence="1" key="1">
    <citation type="submission" date="2021-02" db="EMBL/GenBank/DDBJ databases">
        <authorList>
            <person name="Nowell W R."/>
        </authorList>
    </citation>
    <scope>NUCLEOTIDE SEQUENCE</scope>
</reference>
<dbReference type="PANTHER" id="PTHR12566">
    <property type="entry name" value="CYTOPLASMIC POLYADENYLATION ELEMENT BINDING PROTEIN CPEB"/>
    <property type="match status" value="1"/>
</dbReference>
<accession>A0A8S2V569</accession>
<dbReference type="Gene3D" id="3.30.70.330">
    <property type="match status" value="1"/>
</dbReference>
<feature type="non-terminal residue" evidence="1">
    <location>
        <position position="1"/>
    </location>
</feature>
<dbReference type="GO" id="GO:0043022">
    <property type="term" value="F:ribosome binding"/>
    <property type="evidence" value="ECO:0007669"/>
    <property type="project" value="TreeGrafter"/>
</dbReference>
<dbReference type="GO" id="GO:0005737">
    <property type="term" value="C:cytoplasm"/>
    <property type="evidence" value="ECO:0007669"/>
    <property type="project" value="TreeGrafter"/>
</dbReference>
<dbReference type="GO" id="GO:0008135">
    <property type="term" value="F:translation factor activity, RNA binding"/>
    <property type="evidence" value="ECO:0007669"/>
    <property type="project" value="TreeGrafter"/>
</dbReference>
<dbReference type="GO" id="GO:0045202">
    <property type="term" value="C:synapse"/>
    <property type="evidence" value="ECO:0007669"/>
    <property type="project" value="TreeGrafter"/>
</dbReference>
<dbReference type="GO" id="GO:0003730">
    <property type="term" value="F:mRNA 3'-UTR binding"/>
    <property type="evidence" value="ECO:0007669"/>
    <property type="project" value="InterPro"/>
</dbReference>
<comment type="caution">
    <text evidence="1">The sequence shown here is derived from an EMBL/GenBank/DDBJ whole genome shotgun (WGS) entry which is preliminary data.</text>
</comment>
<dbReference type="InterPro" id="IPR034819">
    <property type="entry name" value="CPEB"/>
</dbReference>
<proteinExistence type="predicted"/>
<organism evidence="1 2">
    <name type="scientific">Rotaria magnacalcarata</name>
    <dbReference type="NCBI Taxonomy" id="392030"/>
    <lineage>
        <taxon>Eukaryota</taxon>
        <taxon>Metazoa</taxon>
        <taxon>Spiralia</taxon>
        <taxon>Gnathifera</taxon>
        <taxon>Rotifera</taxon>
        <taxon>Eurotatoria</taxon>
        <taxon>Bdelloidea</taxon>
        <taxon>Philodinida</taxon>
        <taxon>Philodinidae</taxon>
        <taxon>Rotaria</taxon>
    </lineage>
</organism>
<dbReference type="Proteomes" id="UP000676336">
    <property type="component" value="Unassembled WGS sequence"/>
</dbReference>
<dbReference type="EMBL" id="CAJOBI010047205">
    <property type="protein sequence ID" value="CAF4353529.1"/>
    <property type="molecule type" value="Genomic_DNA"/>
</dbReference>
<dbReference type="GO" id="GO:0043005">
    <property type="term" value="C:neuron projection"/>
    <property type="evidence" value="ECO:0007669"/>
    <property type="project" value="TreeGrafter"/>
</dbReference>
<name>A0A8S2V569_9BILA</name>
<dbReference type="GO" id="GO:0000900">
    <property type="term" value="F:mRNA regulatory element binding translation repressor activity"/>
    <property type="evidence" value="ECO:0007669"/>
    <property type="project" value="TreeGrafter"/>
</dbReference>
<gene>
    <name evidence="1" type="ORF">SMN809_LOCUS28355</name>
</gene>
<dbReference type="InterPro" id="IPR012677">
    <property type="entry name" value="Nucleotide-bd_a/b_plait_sf"/>
</dbReference>
<protein>
    <submittedName>
        <fullName evidence="1">Uncharacterized protein</fullName>
    </submittedName>
</protein>
<dbReference type="GO" id="GO:2000766">
    <property type="term" value="P:negative regulation of cytoplasmic translation"/>
    <property type="evidence" value="ECO:0007669"/>
    <property type="project" value="TreeGrafter"/>
</dbReference>
<evidence type="ECO:0000313" key="2">
    <source>
        <dbReference type="Proteomes" id="UP000676336"/>
    </source>
</evidence>
<dbReference type="PANTHER" id="PTHR12566:SF12">
    <property type="entry name" value="TRANSLATIONAL REGULATOR ORB2"/>
    <property type="match status" value="1"/>
</dbReference>